<keyword evidence="3" id="KW-1185">Reference proteome</keyword>
<comment type="caution">
    <text evidence="2">The sequence shown here is derived from an EMBL/GenBank/DDBJ whole genome shotgun (WGS) entry which is preliminary data.</text>
</comment>
<evidence type="ECO:0000256" key="1">
    <source>
        <dbReference type="SAM" id="MobiDB-lite"/>
    </source>
</evidence>
<dbReference type="PANTHER" id="PTHR36813:SF1">
    <property type="entry name" value="TRANSMEMBRANE PROTEIN"/>
    <property type="match status" value="1"/>
</dbReference>
<sequence>MGEKQLRSNKSQSKVQEEIKRNNYNRTPTNTNKQEDFEKSAAGRASKAQMTAMAKQSAAPKTGEPVLKWQMG</sequence>
<feature type="compositionally biased region" description="Low complexity" evidence="1">
    <location>
        <begin position="22"/>
        <end position="32"/>
    </location>
</feature>
<gene>
    <name evidence="2" type="ORF">MKW98_023905</name>
</gene>
<reference evidence="2" key="1">
    <citation type="submission" date="2022-04" db="EMBL/GenBank/DDBJ databases">
        <title>A functionally conserved STORR gene fusion in Papaver species that diverged 16.8 million years ago.</title>
        <authorList>
            <person name="Catania T."/>
        </authorList>
    </citation>
    <scope>NUCLEOTIDE SEQUENCE</scope>
    <source>
        <strain evidence="2">S-188037</strain>
    </source>
</reference>
<feature type="region of interest" description="Disordered" evidence="1">
    <location>
        <begin position="1"/>
        <end position="72"/>
    </location>
</feature>
<name>A0AAD4SZL5_9MAGN</name>
<accession>A0AAD4SZL5</accession>
<protein>
    <submittedName>
        <fullName evidence="2">Uncharacterized protein</fullName>
    </submittedName>
</protein>
<dbReference type="PANTHER" id="PTHR36813">
    <property type="entry name" value="TRANSMEMBRANE PROTEIN"/>
    <property type="match status" value="1"/>
</dbReference>
<proteinExistence type="predicted"/>
<dbReference type="EMBL" id="JAJJMB010007708">
    <property type="protein sequence ID" value="KAI3928304.1"/>
    <property type="molecule type" value="Genomic_DNA"/>
</dbReference>
<organism evidence="2 3">
    <name type="scientific">Papaver atlanticum</name>
    <dbReference type="NCBI Taxonomy" id="357466"/>
    <lineage>
        <taxon>Eukaryota</taxon>
        <taxon>Viridiplantae</taxon>
        <taxon>Streptophyta</taxon>
        <taxon>Embryophyta</taxon>
        <taxon>Tracheophyta</taxon>
        <taxon>Spermatophyta</taxon>
        <taxon>Magnoliopsida</taxon>
        <taxon>Ranunculales</taxon>
        <taxon>Papaveraceae</taxon>
        <taxon>Papaveroideae</taxon>
        <taxon>Papaver</taxon>
    </lineage>
</organism>
<dbReference type="AlphaFoldDB" id="A0AAD4SZL5"/>
<evidence type="ECO:0000313" key="2">
    <source>
        <dbReference type="EMBL" id="KAI3928304.1"/>
    </source>
</evidence>
<evidence type="ECO:0000313" key="3">
    <source>
        <dbReference type="Proteomes" id="UP001202328"/>
    </source>
</evidence>
<dbReference type="Proteomes" id="UP001202328">
    <property type="component" value="Unassembled WGS sequence"/>
</dbReference>